<dbReference type="RefSeq" id="WP_188792814.1">
    <property type="nucleotide sequence ID" value="NZ_BMJA01000001.1"/>
</dbReference>
<keyword evidence="2" id="KW-1185">Reference proteome</keyword>
<evidence type="ECO:0000313" key="1">
    <source>
        <dbReference type="EMBL" id="GGA20981.1"/>
    </source>
</evidence>
<accession>A0ABQ1FL80</accession>
<name>A0ABQ1FL80_9GAMM</name>
<organism evidence="1 2">
    <name type="scientific">Dyella nitratireducens</name>
    <dbReference type="NCBI Taxonomy" id="1849580"/>
    <lineage>
        <taxon>Bacteria</taxon>
        <taxon>Pseudomonadati</taxon>
        <taxon>Pseudomonadota</taxon>
        <taxon>Gammaproteobacteria</taxon>
        <taxon>Lysobacterales</taxon>
        <taxon>Rhodanobacteraceae</taxon>
        <taxon>Dyella</taxon>
    </lineage>
</organism>
<proteinExistence type="predicted"/>
<dbReference type="Proteomes" id="UP000620046">
    <property type="component" value="Unassembled WGS sequence"/>
</dbReference>
<evidence type="ECO:0000313" key="2">
    <source>
        <dbReference type="Proteomes" id="UP000620046"/>
    </source>
</evidence>
<gene>
    <name evidence="1" type="ORF">GCM10010981_06360</name>
</gene>
<evidence type="ECO:0008006" key="3">
    <source>
        <dbReference type="Google" id="ProtNLM"/>
    </source>
</evidence>
<sequence length="157" mass="16525">MSGLRAGFVLLMALALATSCSMVKKLNPWRAPTTSLSSVRVAAPPGANLDSATALDLVFVYDKNSIALLPKTGPEWFAQKAALLNGLGKSVDVVSLQVPPATVVVPVSLPKRAGDAAAVYGFADYLSADGQARFDITQYRHAVIWLAAAQIQISEGR</sequence>
<reference evidence="2" key="1">
    <citation type="journal article" date="2019" name="Int. J. Syst. Evol. Microbiol.">
        <title>The Global Catalogue of Microorganisms (GCM) 10K type strain sequencing project: providing services to taxonomists for standard genome sequencing and annotation.</title>
        <authorList>
            <consortium name="The Broad Institute Genomics Platform"/>
            <consortium name="The Broad Institute Genome Sequencing Center for Infectious Disease"/>
            <person name="Wu L."/>
            <person name="Ma J."/>
        </authorList>
    </citation>
    <scope>NUCLEOTIDE SEQUENCE [LARGE SCALE GENOMIC DNA]</scope>
    <source>
        <strain evidence="2">CGMCC 1.15439</strain>
    </source>
</reference>
<protein>
    <recommendedName>
        <fullName evidence="3">Type VI secretion system protein</fullName>
    </recommendedName>
</protein>
<dbReference type="PROSITE" id="PS51257">
    <property type="entry name" value="PROKAR_LIPOPROTEIN"/>
    <property type="match status" value="1"/>
</dbReference>
<dbReference type="EMBL" id="BMJA01000001">
    <property type="protein sequence ID" value="GGA20981.1"/>
    <property type="molecule type" value="Genomic_DNA"/>
</dbReference>
<comment type="caution">
    <text evidence="1">The sequence shown here is derived from an EMBL/GenBank/DDBJ whole genome shotgun (WGS) entry which is preliminary data.</text>
</comment>